<dbReference type="CDD" id="cd07020">
    <property type="entry name" value="Clp_protease_NfeD_1"/>
    <property type="match status" value="1"/>
</dbReference>
<keyword evidence="9" id="KW-0378">Hydrolase</keyword>
<sequence>MIIRLVVWLALIGVALAWPATTYSRPERAARPVLAIQVEGVIAPSAADYIIRAIKQADHEVAQALIIELDTPGGLDLSMRSIIKEMLAAERPIVVYVSPGGARAASAGAFITLAAHVAAMAPGTNIGAAHPVNLGGPMDKEMSTKVTNDAAAYIRTIAEQRGRNAQWAEDAVRKSVSATEKEALQLKVIDLVADKLDDLLVALDGREVTTAHGKVMLHTKGIEVTRIEMGLRDKILKVISDPTIAYMLLMLGLAGLYFELSTPGAILPGVLGAICLILAFYGFQTLPINYAGLLLILLAIILFIAEVKVTSYGMLTVGGIVAMILGSLMLIRSPEPFMRISLGAILLTTAATAAFFGFIVTMALRAQRQKTTTGAEGLIGQIGTVMTPLKPEGSVLVGGELWSAQCEEGSEPGDKIRVLSVKGLMLFVSKDNGAAAVEADAMSTQQRQGGRI</sequence>
<evidence type="ECO:0000256" key="5">
    <source>
        <dbReference type="SAM" id="Phobius"/>
    </source>
</evidence>
<keyword evidence="3 5" id="KW-1133">Transmembrane helix</keyword>
<gene>
    <name evidence="9" type="ORF">CLG94_06585</name>
</gene>
<dbReference type="SUPFAM" id="SSF141322">
    <property type="entry name" value="NfeD domain-like"/>
    <property type="match status" value="1"/>
</dbReference>
<dbReference type="Proteomes" id="UP000241436">
    <property type="component" value="Unassembled WGS sequence"/>
</dbReference>
<dbReference type="InterPro" id="IPR002810">
    <property type="entry name" value="NfeD-like_C"/>
</dbReference>
<feature type="transmembrane region" description="Helical" evidence="5">
    <location>
        <begin position="312"/>
        <end position="331"/>
    </location>
</feature>
<dbReference type="EMBL" id="NVQC01000020">
    <property type="protein sequence ID" value="PTL35957.1"/>
    <property type="molecule type" value="Genomic_DNA"/>
</dbReference>
<protein>
    <submittedName>
        <fullName evidence="9">Serine protease</fullName>
    </submittedName>
</protein>
<evidence type="ECO:0000256" key="1">
    <source>
        <dbReference type="ARBA" id="ARBA00004141"/>
    </source>
</evidence>
<dbReference type="InterPro" id="IPR052165">
    <property type="entry name" value="Membrane_assoc_protease"/>
</dbReference>
<feature type="transmembrane region" description="Helical" evidence="5">
    <location>
        <begin position="265"/>
        <end position="282"/>
    </location>
</feature>
<dbReference type="GO" id="GO:0006508">
    <property type="term" value="P:proteolysis"/>
    <property type="evidence" value="ECO:0007669"/>
    <property type="project" value="UniProtKB-KW"/>
</dbReference>
<dbReference type="Pfam" id="PF01957">
    <property type="entry name" value="NfeD"/>
    <property type="match status" value="1"/>
</dbReference>
<dbReference type="SUPFAM" id="SSF52096">
    <property type="entry name" value="ClpP/crotonase"/>
    <property type="match status" value="1"/>
</dbReference>
<dbReference type="PANTHER" id="PTHR33507">
    <property type="entry name" value="INNER MEMBRANE PROTEIN YBBJ"/>
    <property type="match status" value="1"/>
</dbReference>
<evidence type="ECO:0000313" key="10">
    <source>
        <dbReference type="Proteomes" id="UP000241436"/>
    </source>
</evidence>
<reference evidence="9 10" key="1">
    <citation type="submission" date="2017-09" db="EMBL/GenBank/DDBJ databases">
        <title>Bloom of a denitrifying methanotroph, Candidatus Methylomirabilis limnetica, in a deep stratified lake.</title>
        <authorList>
            <person name="Graf J.S."/>
            <person name="Marchant H.K."/>
            <person name="Tienken D."/>
            <person name="Hach P.F."/>
            <person name="Brand A."/>
            <person name="Schubert C.J."/>
            <person name="Kuypers M.M."/>
            <person name="Milucka J."/>
        </authorList>
    </citation>
    <scope>NUCLEOTIDE SEQUENCE [LARGE SCALE GENOMIC DNA]</scope>
    <source>
        <strain evidence="9 10">Zug</strain>
    </source>
</reference>
<dbReference type="GO" id="GO:0016020">
    <property type="term" value="C:membrane"/>
    <property type="evidence" value="ECO:0007669"/>
    <property type="project" value="UniProtKB-SubCell"/>
</dbReference>
<keyword evidence="2 5" id="KW-0812">Transmembrane</keyword>
<dbReference type="InterPro" id="IPR012340">
    <property type="entry name" value="NA-bd_OB-fold"/>
</dbReference>
<dbReference type="GO" id="GO:0008233">
    <property type="term" value="F:peptidase activity"/>
    <property type="evidence" value="ECO:0007669"/>
    <property type="project" value="UniProtKB-KW"/>
</dbReference>
<evidence type="ECO:0000259" key="6">
    <source>
        <dbReference type="Pfam" id="PF01957"/>
    </source>
</evidence>
<evidence type="ECO:0000259" key="8">
    <source>
        <dbReference type="Pfam" id="PF25145"/>
    </source>
</evidence>
<dbReference type="Gene3D" id="3.90.226.10">
    <property type="entry name" value="2-enoyl-CoA Hydratase, Chain A, domain 1"/>
    <property type="match status" value="1"/>
</dbReference>
<comment type="subcellular location">
    <subcellularLocation>
        <location evidence="1">Membrane</location>
        <topology evidence="1">Multi-pass membrane protein</topology>
    </subcellularLocation>
</comment>
<evidence type="ECO:0000256" key="2">
    <source>
        <dbReference type="ARBA" id="ARBA00022692"/>
    </source>
</evidence>
<feature type="transmembrane region" description="Helical" evidence="5">
    <location>
        <begin position="239"/>
        <end position="258"/>
    </location>
</feature>
<dbReference type="FunFam" id="3.90.226.10:FF:000089">
    <property type="entry name" value="Membrane-bound serine protease"/>
    <property type="match status" value="1"/>
</dbReference>
<dbReference type="InterPro" id="IPR056738">
    <property type="entry name" value="NfeD1b_N"/>
</dbReference>
<evidence type="ECO:0000259" key="7">
    <source>
        <dbReference type="Pfam" id="PF24961"/>
    </source>
</evidence>
<dbReference type="InterPro" id="IPR029045">
    <property type="entry name" value="ClpP/crotonase-like_dom_sf"/>
</dbReference>
<keyword evidence="10" id="KW-1185">Reference proteome</keyword>
<dbReference type="AlphaFoldDB" id="A0A2T4TXZ7"/>
<keyword evidence="4 5" id="KW-0472">Membrane</keyword>
<proteinExistence type="predicted"/>
<feature type="domain" description="NfeD-like C-terminal" evidence="6">
    <location>
        <begin position="375"/>
        <end position="430"/>
    </location>
</feature>
<dbReference type="Pfam" id="PF25145">
    <property type="entry name" value="NfeD1b_N"/>
    <property type="match status" value="1"/>
</dbReference>
<feature type="domain" description="NfeD1b N-terminal" evidence="8">
    <location>
        <begin position="33"/>
        <end position="196"/>
    </location>
</feature>
<name>A0A2T4TXZ7_9BACT</name>
<dbReference type="OrthoDB" id="9806253at2"/>
<evidence type="ECO:0000256" key="4">
    <source>
        <dbReference type="ARBA" id="ARBA00023136"/>
    </source>
</evidence>
<accession>A0A2T4TXZ7</accession>
<evidence type="ECO:0000256" key="3">
    <source>
        <dbReference type="ARBA" id="ARBA00022989"/>
    </source>
</evidence>
<dbReference type="Gene3D" id="2.40.50.140">
    <property type="entry name" value="Nucleic acid-binding proteins"/>
    <property type="match status" value="1"/>
</dbReference>
<dbReference type="InterPro" id="IPR056739">
    <property type="entry name" value="NfeD_membrane"/>
</dbReference>
<dbReference type="RefSeq" id="WP_107562079.1">
    <property type="nucleotide sequence ID" value="NZ_NVQC01000020.1"/>
</dbReference>
<keyword evidence="9" id="KW-0645">Protease</keyword>
<evidence type="ECO:0000313" key="9">
    <source>
        <dbReference type="EMBL" id="PTL35957.1"/>
    </source>
</evidence>
<reference evidence="10" key="2">
    <citation type="journal article" date="2018" name="Environ. Microbiol.">
        <title>Bloom of a denitrifying methanotroph, 'Candidatus Methylomirabilis limnetica', in a deep stratified lake.</title>
        <authorList>
            <person name="Graf J.S."/>
            <person name="Mayr M.J."/>
            <person name="Marchant H.K."/>
            <person name="Tienken D."/>
            <person name="Hach P.F."/>
            <person name="Brand A."/>
            <person name="Schubert C.J."/>
            <person name="Kuypers M.M."/>
            <person name="Milucka J."/>
        </authorList>
    </citation>
    <scope>NUCLEOTIDE SEQUENCE [LARGE SCALE GENOMIC DNA]</scope>
    <source>
        <strain evidence="10">Zug</strain>
    </source>
</reference>
<dbReference type="Pfam" id="PF24961">
    <property type="entry name" value="NfeD_membrane"/>
    <property type="match status" value="1"/>
</dbReference>
<feature type="transmembrane region" description="Helical" evidence="5">
    <location>
        <begin position="288"/>
        <end position="305"/>
    </location>
</feature>
<feature type="transmembrane region" description="Helical" evidence="5">
    <location>
        <begin position="337"/>
        <end position="360"/>
    </location>
</feature>
<dbReference type="PANTHER" id="PTHR33507:SF4">
    <property type="entry name" value="NODULATION COMPETITIVENESS PROTEIN NFED"/>
    <property type="match status" value="1"/>
</dbReference>
<feature type="domain" description="NfeD integral membrane" evidence="7">
    <location>
        <begin position="243"/>
        <end position="361"/>
    </location>
</feature>
<organism evidence="9 10">
    <name type="scientific">Candidatus Methylomirabilis limnetica</name>
    <dbReference type="NCBI Taxonomy" id="2033718"/>
    <lineage>
        <taxon>Bacteria</taxon>
        <taxon>Candidatus Methylomirabilota</taxon>
        <taxon>Candidatus Methylomirabilia</taxon>
        <taxon>Candidatus Methylomirabilales</taxon>
        <taxon>Candidatus Methylomirabilaceae</taxon>
        <taxon>Candidatus Methylomirabilis</taxon>
    </lineage>
</organism>
<comment type="caution">
    <text evidence="9">The sequence shown here is derived from an EMBL/GenBank/DDBJ whole genome shotgun (WGS) entry which is preliminary data.</text>
</comment>